<evidence type="ECO:0000313" key="3">
    <source>
        <dbReference type="Proteomes" id="UP001565368"/>
    </source>
</evidence>
<name>A0ABR3Q5N7_9TREE</name>
<evidence type="ECO:0000256" key="1">
    <source>
        <dbReference type="SAM" id="MobiDB-lite"/>
    </source>
</evidence>
<keyword evidence="3" id="KW-1185">Reference proteome</keyword>
<evidence type="ECO:0008006" key="4">
    <source>
        <dbReference type="Google" id="ProtNLM"/>
    </source>
</evidence>
<dbReference type="RefSeq" id="XP_069209992.1">
    <property type="nucleotide sequence ID" value="XM_069352574.1"/>
</dbReference>
<comment type="caution">
    <text evidence="2">The sequence shown here is derived from an EMBL/GenBank/DDBJ whole genome shotgun (WGS) entry which is preliminary data.</text>
</comment>
<protein>
    <recommendedName>
        <fullName evidence="4">DUF1308 domain-containing protein</fullName>
    </recommendedName>
</protein>
<feature type="region of interest" description="Disordered" evidence="1">
    <location>
        <begin position="441"/>
        <end position="484"/>
    </location>
</feature>
<organism evidence="2 3">
    <name type="scientific">Vanrija albida</name>
    <dbReference type="NCBI Taxonomy" id="181172"/>
    <lineage>
        <taxon>Eukaryota</taxon>
        <taxon>Fungi</taxon>
        <taxon>Dikarya</taxon>
        <taxon>Basidiomycota</taxon>
        <taxon>Agaricomycotina</taxon>
        <taxon>Tremellomycetes</taxon>
        <taxon>Trichosporonales</taxon>
        <taxon>Trichosporonaceae</taxon>
        <taxon>Vanrija</taxon>
    </lineage>
</organism>
<dbReference type="Proteomes" id="UP001565368">
    <property type="component" value="Unassembled WGS sequence"/>
</dbReference>
<accession>A0ABR3Q5N7</accession>
<dbReference type="GeneID" id="95985093"/>
<gene>
    <name evidence="2" type="ORF">Q8F55_004050</name>
</gene>
<sequence>MAAPAPLVAAAAQLNALYADIEGYIASGSPGDRYRPPIIDWHHPDDYAQGSVAGITKFLSQVGKERDTVDALAGSKAPPAEYSTNLVSLQGVWDAFRRSEGPLLGIWQSLDKRPGPGGGSGAGATKVDVVARGGDEWVKVNTIRESRLLVEFREHDSYLNSDYDSDSDSGGRPAPRLTNSLLVQARALVAAAASHARLPGLPAPRVRYVLTRLEEHPEGGHADARIPATFAAMRELGIELDFASAWADAPPPPALAVFPDPTPAPDIILDLSVLIALCCDSTHHPLPENEAELEARFRPICPGPVPADGANAAPGGGILLRLTGASRDLRDQLRCEMARPLVYELRARLPRGARFWVTREVRERLPGLVDLIGGERERARAAALFGSGADYWADSRWRGDTGALQAIRVRVLEEGDAPAPQAPESPFDAVVAHVCAAMIAAGPDGPTPDEDTEGSGGGKRKGGKSRNPLRGGTVFPPPSRLPSGHTLRTMLAGVQRRATVLTNNRGAVLKVMREAGVPDGIPRGGEGAGDRARIWVVNPSSLAEWRRLEVEEGNARVARWREESE</sequence>
<evidence type="ECO:0000313" key="2">
    <source>
        <dbReference type="EMBL" id="KAL1410048.1"/>
    </source>
</evidence>
<dbReference type="PANTHER" id="PTHR13379:SF0">
    <property type="entry name" value="UPF0415 PROTEIN C7ORF25"/>
    <property type="match status" value="1"/>
</dbReference>
<dbReference type="EMBL" id="JBBXJM010000003">
    <property type="protein sequence ID" value="KAL1410048.1"/>
    <property type="molecule type" value="Genomic_DNA"/>
</dbReference>
<reference evidence="2 3" key="1">
    <citation type="submission" date="2023-08" db="EMBL/GenBank/DDBJ databases">
        <title>Annotated Genome Sequence of Vanrija albida AlHP1.</title>
        <authorList>
            <person name="Herzog R."/>
        </authorList>
    </citation>
    <scope>NUCLEOTIDE SEQUENCE [LARGE SCALE GENOMIC DNA]</scope>
    <source>
        <strain evidence="2 3">AlHP1</strain>
    </source>
</reference>
<dbReference type="PANTHER" id="PTHR13379">
    <property type="entry name" value="UNCHARACTERIZED DUF1308"/>
    <property type="match status" value="1"/>
</dbReference>
<proteinExistence type="predicted"/>